<name>A0A2M6P0J8_9BACT</name>
<dbReference type="EMBL" id="PFBW01000155">
    <property type="protein sequence ID" value="PIR77234.1"/>
    <property type="molecule type" value="Genomic_DNA"/>
</dbReference>
<evidence type="ECO:0000256" key="2">
    <source>
        <dbReference type="ARBA" id="ARBA00023015"/>
    </source>
</evidence>
<gene>
    <name evidence="5" type="ORF">COU30_03595</name>
</gene>
<organism evidence="5 6">
    <name type="scientific">Candidatus Magasanikbacteria bacterium CG10_big_fil_rev_8_21_14_0_10_38_6</name>
    <dbReference type="NCBI Taxonomy" id="1974647"/>
    <lineage>
        <taxon>Bacteria</taxon>
        <taxon>Candidatus Magasanikiibacteriota</taxon>
    </lineage>
</organism>
<dbReference type="Gene3D" id="1.10.10.10">
    <property type="entry name" value="Winged helix-like DNA-binding domain superfamily/Winged helix DNA-binding domain"/>
    <property type="match status" value="1"/>
</dbReference>
<proteinExistence type="inferred from homology"/>
<dbReference type="InterPro" id="IPR036388">
    <property type="entry name" value="WH-like_DNA-bd_sf"/>
</dbReference>
<evidence type="ECO:0008006" key="7">
    <source>
        <dbReference type="Google" id="ProtNLM"/>
    </source>
</evidence>
<reference evidence="6" key="1">
    <citation type="submission" date="2017-09" db="EMBL/GenBank/DDBJ databases">
        <title>Depth-based differentiation of microbial function through sediment-hosted aquifers and enrichment of novel symbionts in the deep terrestrial subsurface.</title>
        <authorList>
            <person name="Probst A.J."/>
            <person name="Ladd B."/>
            <person name="Jarett J.K."/>
            <person name="Geller-Mcgrath D.E."/>
            <person name="Sieber C.M.K."/>
            <person name="Emerson J.B."/>
            <person name="Anantharaman K."/>
            <person name="Thomas B.C."/>
            <person name="Malmstrom R."/>
            <person name="Stieglmeier M."/>
            <person name="Klingl A."/>
            <person name="Woyke T."/>
            <person name="Ryan C.M."/>
            <person name="Banfield J.F."/>
        </authorList>
    </citation>
    <scope>NUCLEOTIDE SEQUENCE [LARGE SCALE GENOMIC DNA]</scope>
</reference>
<evidence type="ECO:0000256" key="3">
    <source>
        <dbReference type="ARBA" id="ARBA00023125"/>
    </source>
</evidence>
<dbReference type="InterPro" id="IPR036390">
    <property type="entry name" value="WH_DNA-bd_sf"/>
</dbReference>
<keyword evidence="2" id="KW-0805">Transcription regulation</keyword>
<evidence type="ECO:0000256" key="1">
    <source>
        <dbReference type="ARBA" id="ARBA00011046"/>
    </source>
</evidence>
<evidence type="ECO:0000256" key="4">
    <source>
        <dbReference type="ARBA" id="ARBA00023163"/>
    </source>
</evidence>
<dbReference type="GO" id="GO:0003677">
    <property type="term" value="F:DNA binding"/>
    <property type="evidence" value="ECO:0007669"/>
    <property type="project" value="UniProtKB-KW"/>
</dbReference>
<evidence type="ECO:0000313" key="6">
    <source>
        <dbReference type="Proteomes" id="UP000228528"/>
    </source>
</evidence>
<dbReference type="AlphaFoldDB" id="A0A2M6P0J8"/>
<keyword evidence="4" id="KW-0804">Transcription</keyword>
<dbReference type="InterPro" id="IPR005650">
    <property type="entry name" value="BlaI_family"/>
</dbReference>
<protein>
    <recommendedName>
        <fullName evidence="7">CopY family transcriptional regulator</fullName>
    </recommendedName>
</protein>
<accession>A0A2M6P0J8</accession>
<dbReference type="SUPFAM" id="SSF46785">
    <property type="entry name" value="Winged helix' DNA-binding domain"/>
    <property type="match status" value="1"/>
</dbReference>
<sequence length="135" mass="15434">MVSFSPHSVSTDAKGIEKVLGELESHILRAVWKLKMAKVRDVKDEVEKTYKSISFNAVMTVMNRMLAKGILIKEKKDGVFMYTALMAEFDFKKGIIRSMLSALISDRSLFSAAYFADLKENMDEKSLEKLRKFLQ</sequence>
<dbReference type="GO" id="GO:0045892">
    <property type="term" value="P:negative regulation of DNA-templated transcription"/>
    <property type="evidence" value="ECO:0007669"/>
    <property type="project" value="InterPro"/>
</dbReference>
<dbReference type="Proteomes" id="UP000228528">
    <property type="component" value="Unassembled WGS sequence"/>
</dbReference>
<comment type="similarity">
    <text evidence="1">Belongs to the BlaI transcriptional regulatory family.</text>
</comment>
<evidence type="ECO:0000313" key="5">
    <source>
        <dbReference type="EMBL" id="PIR77234.1"/>
    </source>
</evidence>
<dbReference type="Pfam" id="PF03965">
    <property type="entry name" value="Penicillinase_R"/>
    <property type="match status" value="1"/>
</dbReference>
<comment type="caution">
    <text evidence="5">The sequence shown here is derived from an EMBL/GenBank/DDBJ whole genome shotgun (WGS) entry which is preliminary data.</text>
</comment>
<keyword evidence="3" id="KW-0238">DNA-binding</keyword>